<dbReference type="UniPathway" id="UPA00219"/>
<evidence type="ECO:0000256" key="2">
    <source>
        <dbReference type="ARBA" id="ARBA00005992"/>
    </source>
</evidence>
<dbReference type="PANTHER" id="PTHR38589">
    <property type="entry name" value="BLR0621 PROTEIN"/>
    <property type="match status" value="1"/>
</dbReference>
<feature type="domain" description="L,D-TPase catalytic" evidence="8">
    <location>
        <begin position="1"/>
        <end position="165"/>
    </location>
</feature>
<dbReference type="GO" id="GO:0004180">
    <property type="term" value="F:carboxypeptidase activity"/>
    <property type="evidence" value="ECO:0007669"/>
    <property type="project" value="UniProtKB-ARBA"/>
</dbReference>
<keyword evidence="10" id="KW-1185">Reference proteome</keyword>
<evidence type="ECO:0000256" key="7">
    <source>
        <dbReference type="PROSITE-ProRule" id="PRU01373"/>
    </source>
</evidence>
<dbReference type="CDD" id="cd16913">
    <property type="entry name" value="YkuD_like"/>
    <property type="match status" value="1"/>
</dbReference>
<evidence type="ECO:0000313" key="9">
    <source>
        <dbReference type="EMBL" id="SLN61442.1"/>
    </source>
</evidence>
<evidence type="ECO:0000313" key="10">
    <source>
        <dbReference type="Proteomes" id="UP000193307"/>
    </source>
</evidence>
<dbReference type="GO" id="GO:0008360">
    <property type="term" value="P:regulation of cell shape"/>
    <property type="evidence" value="ECO:0007669"/>
    <property type="project" value="UniProtKB-UniRule"/>
</dbReference>
<sequence length="165" mass="19047">MHPFSQTDIVVGKWGARFMGRKFPCAIGKGGITSNKREGDGASPRGTHYMPGILYRADRTPPITGEMILPHDLWCDAPDHPDYNQLVKAPFGHSHENLRRRDRLYDLVILTDWNWPNATAHKGSAIFVHRWRKPRHPTEGCVAFRPDHLRWIAQRLTPRTRLIIR</sequence>
<name>A0A1Y5TDE4_9RHOB</name>
<dbReference type="GO" id="GO:0016740">
    <property type="term" value="F:transferase activity"/>
    <property type="evidence" value="ECO:0007669"/>
    <property type="project" value="UniProtKB-KW"/>
</dbReference>
<evidence type="ECO:0000256" key="6">
    <source>
        <dbReference type="ARBA" id="ARBA00023316"/>
    </source>
</evidence>
<dbReference type="InterPro" id="IPR038063">
    <property type="entry name" value="Transpep_catalytic_dom"/>
</dbReference>
<comment type="similarity">
    <text evidence="2">Belongs to the YkuD family.</text>
</comment>
<evidence type="ECO:0000256" key="1">
    <source>
        <dbReference type="ARBA" id="ARBA00004752"/>
    </source>
</evidence>
<dbReference type="Proteomes" id="UP000193307">
    <property type="component" value="Unassembled WGS sequence"/>
</dbReference>
<dbReference type="GO" id="GO:0071555">
    <property type="term" value="P:cell wall organization"/>
    <property type="evidence" value="ECO:0007669"/>
    <property type="project" value="UniProtKB-UniRule"/>
</dbReference>
<proteinExistence type="inferred from homology"/>
<accession>A0A1Y5TDE4</accession>
<protein>
    <submittedName>
        <fullName evidence="9">L,D-transpeptidase catalytic domain</fullName>
    </submittedName>
</protein>
<dbReference type="GO" id="GO:0009252">
    <property type="term" value="P:peptidoglycan biosynthetic process"/>
    <property type="evidence" value="ECO:0007669"/>
    <property type="project" value="UniProtKB-UniPathway"/>
</dbReference>
<evidence type="ECO:0000259" key="8">
    <source>
        <dbReference type="PROSITE" id="PS52029"/>
    </source>
</evidence>
<feature type="active site" description="Proton donor/acceptor" evidence="7">
    <location>
        <position position="129"/>
    </location>
</feature>
<dbReference type="EMBL" id="FWFW01000012">
    <property type="protein sequence ID" value="SLN61442.1"/>
    <property type="molecule type" value="Genomic_DNA"/>
</dbReference>
<keyword evidence="6 7" id="KW-0961">Cell wall biogenesis/degradation</keyword>
<dbReference type="Pfam" id="PF03734">
    <property type="entry name" value="YkuD"/>
    <property type="match status" value="1"/>
</dbReference>
<dbReference type="PROSITE" id="PS52029">
    <property type="entry name" value="LD_TPASE"/>
    <property type="match status" value="1"/>
</dbReference>
<organism evidence="9 10">
    <name type="scientific">Pacificibacter marinus</name>
    <dbReference type="NCBI Taxonomy" id="658057"/>
    <lineage>
        <taxon>Bacteria</taxon>
        <taxon>Pseudomonadati</taxon>
        <taxon>Pseudomonadota</taxon>
        <taxon>Alphaproteobacteria</taxon>
        <taxon>Rhodobacterales</taxon>
        <taxon>Roseobacteraceae</taxon>
        <taxon>Pacificibacter</taxon>
    </lineage>
</organism>
<keyword evidence="4 7" id="KW-0133">Cell shape</keyword>
<dbReference type="RefSeq" id="WP_085850272.1">
    <property type="nucleotide sequence ID" value="NZ_FNZV01000012.1"/>
</dbReference>
<dbReference type="PANTHER" id="PTHR38589:SF1">
    <property type="entry name" value="BLR0621 PROTEIN"/>
    <property type="match status" value="1"/>
</dbReference>
<dbReference type="AlphaFoldDB" id="A0A1Y5TDE4"/>
<evidence type="ECO:0000256" key="3">
    <source>
        <dbReference type="ARBA" id="ARBA00022679"/>
    </source>
</evidence>
<dbReference type="OrthoDB" id="9804204at2"/>
<keyword evidence="5 7" id="KW-0573">Peptidoglycan synthesis</keyword>
<evidence type="ECO:0000256" key="5">
    <source>
        <dbReference type="ARBA" id="ARBA00022984"/>
    </source>
</evidence>
<dbReference type="SUPFAM" id="SSF141523">
    <property type="entry name" value="L,D-transpeptidase catalytic domain-like"/>
    <property type="match status" value="1"/>
</dbReference>
<comment type="pathway">
    <text evidence="1 7">Cell wall biogenesis; peptidoglycan biosynthesis.</text>
</comment>
<dbReference type="STRING" id="658057.SAMN04488032_11287"/>
<reference evidence="9 10" key="1">
    <citation type="submission" date="2017-03" db="EMBL/GenBank/DDBJ databases">
        <authorList>
            <person name="Afonso C.L."/>
            <person name="Miller P.J."/>
            <person name="Scott M.A."/>
            <person name="Spackman E."/>
            <person name="Goraichik I."/>
            <person name="Dimitrov K.M."/>
            <person name="Suarez D.L."/>
            <person name="Swayne D.E."/>
        </authorList>
    </citation>
    <scope>NUCLEOTIDE SEQUENCE [LARGE SCALE GENOMIC DNA]</scope>
    <source>
        <strain evidence="9 10">CECT 7971</strain>
    </source>
</reference>
<keyword evidence="3" id="KW-0808">Transferase</keyword>
<gene>
    <name evidence="9" type="ORF">PAM7971_03179</name>
</gene>
<dbReference type="InterPro" id="IPR005490">
    <property type="entry name" value="LD_TPept_cat_dom"/>
</dbReference>
<feature type="active site" description="Nucleophile" evidence="7">
    <location>
        <position position="141"/>
    </location>
</feature>
<evidence type="ECO:0000256" key="4">
    <source>
        <dbReference type="ARBA" id="ARBA00022960"/>
    </source>
</evidence>